<sequence>MKPVDIKNDTMDVRKKMDEGQTVDFIAAVIPELNLRLRKSELKGDYKNIIKLISQFAEDVIYAKDWHRFEWIMQVMAYVHDRGTSELQFVINGLLPNTFSRVKKACNSIEWNYLEARLPLSIQRLVLPEGTYDKEKNKHAEYRPYENN</sequence>
<protein>
    <submittedName>
        <fullName evidence="1">Uncharacterized protein</fullName>
    </submittedName>
</protein>
<organism evidence="1 2">
    <name type="scientific">Sphingobacterium athyrii</name>
    <dbReference type="NCBI Taxonomy" id="2152717"/>
    <lineage>
        <taxon>Bacteria</taxon>
        <taxon>Pseudomonadati</taxon>
        <taxon>Bacteroidota</taxon>
        <taxon>Sphingobacteriia</taxon>
        <taxon>Sphingobacteriales</taxon>
        <taxon>Sphingobacteriaceae</taxon>
        <taxon>Sphingobacterium</taxon>
    </lineage>
</organism>
<accession>A0A363NYD5</accession>
<name>A0A363NYD5_9SPHI</name>
<proteinExistence type="predicted"/>
<evidence type="ECO:0000313" key="2">
    <source>
        <dbReference type="Proteomes" id="UP000250831"/>
    </source>
</evidence>
<dbReference type="Proteomes" id="UP000250831">
    <property type="component" value="Unassembled WGS sequence"/>
</dbReference>
<evidence type="ECO:0000313" key="1">
    <source>
        <dbReference type="EMBL" id="PUV25824.1"/>
    </source>
</evidence>
<comment type="caution">
    <text evidence="1">The sequence shown here is derived from an EMBL/GenBank/DDBJ whole genome shotgun (WGS) entry which is preliminary data.</text>
</comment>
<reference evidence="1 2" key="1">
    <citation type="submission" date="2018-04" db="EMBL/GenBank/DDBJ databases">
        <title>Sphingobacterium sp. M46 Genome.</title>
        <authorList>
            <person name="Cheng J."/>
            <person name="Li Y."/>
        </authorList>
    </citation>
    <scope>NUCLEOTIDE SEQUENCE [LARGE SCALE GENOMIC DNA]</scope>
    <source>
        <strain evidence="1 2">M46</strain>
    </source>
</reference>
<dbReference type="AlphaFoldDB" id="A0A363NYD5"/>
<dbReference type="EMBL" id="QCXX01000001">
    <property type="protein sequence ID" value="PUV25824.1"/>
    <property type="molecule type" value="Genomic_DNA"/>
</dbReference>
<keyword evidence="2" id="KW-1185">Reference proteome</keyword>
<gene>
    <name evidence="1" type="ORF">DCO56_02295</name>
</gene>